<dbReference type="PANTHER" id="PTHR22935:SF95">
    <property type="entry name" value="BETA-LACTAMASE-LIKE 1-RELATED"/>
    <property type="match status" value="1"/>
</dbReference>
<dbReference type="Pfam" id="PF00144">
    <property type="entry name" value="Beta-lactamase"/>
    <property type="match status" value="1"/>
</dbReference>
<dbReference type="CTD" id="568717"/>
<feature type="domain" description="Beta-lactamase-related" evidence="2">
    <location>
        <begin position="72"/>
        <end position="422"/>
    </location>
</feature>
<evidence type="ECO:0000259" key="2">
    <source>
        <dbReference type="Pfam" id="PF00144"/>
    </source>
</evidence>
<dbReference type="Gene3D" id="3.40.710.10">
    <property type="entry name" value="DD-peptidase/beta-lactamase superfamily"/>
    <property type="match status" value="1"/>
</dbReference>
<evidence type="ECO:0000256" key="1">
    <source>
        <dbReference type="ARBA" id="ARBA00038473"/>
    </source>
</evidence>
<dbReference type="InterPro" id="IPR012338">
    <property type="entry name" value="Beta-lactam/transpept-like"/>
</dbReference>
<evidence type="ECO:0000313" key="4">
    <source>
        <dbReference type="RefSeq" id="XP_030625969.1"/>
    </source>
</evidence>
<dbReference type="AlphaFoldDB" id="A0A6J2V154"/>
<evidence type="ECO:0000313" key="3">
    <source>
        <dbReference type="Proteomes" id="UP000504632"/>
    </source>
</evidence>
<proteinExistence type="inferred from homology"/>
<protein>
    <submittedName>
        <fullName evidence="4">Beta-lactamase-like 1</fullName>
    </submittedName>
</protein>
<name>A0A6J2V154_CHACN</name>
<sequence length="567" mass="63769">MKVKWTKLGLVFFLLLSIVMTSCFIWQYKLPKLQPDNVVSNEVQGEKMCPRFPEPVPLQHPIPALMEALEKVDALLRTNVNATRLPAISAIVIFNDSVLWNGNFGKRNGSNPLSPPPNEYTIYRIASLSKIFPTIMLYKLWEEGKVASLDDPLGKYVDNFTIKNPLGRFPDPESKSLTDGTSFLNSAETQVRVSSVTLRRMASQLSGLPRRLRGTNLLWNSNTRAAIDLLQDDILVADPGTKCHYSNLAFSLLAHVMAENLEGMKYQRWVSKNILTPLGMEGTGFDITPDIESQMAVGVYSNGQPAPLYDLGWYRPSGQMYSTAADMAKLAMALLGTYNQRILQPDTLKTMLTPVFRCDHSYFANQTGTPWEVNEQLGYEILRKDGDLDGYSATFSLVPRLKLALVILMAGTKPEDEDLVAKAYSHLIPAMESAFRDAPRVLTPPPDPAPYVGYYTYGNMTFYEIKVGSDGVLIMQQFGPQVDSMVPLKYRTLKLNYLEERVFRVVFEKEYPCRLKVQAGSVSLESQDRQLFNFYNFNKKGLSPGFDAPGLNTYKVLRIAHKPIFTK</sequence>
<dbReference type="RefSeq" id="XP_030625969.1">
    <property type="nucleotide sequence ID" value="XM_030770109.1"/>
</dbReference>
<dbReference type="SUPFAM" id="SSF56601">
    <property type="entry name" value="beta-lactamase/transpeptidase-like"/>
    <property type="match status" value="1"/>
</dbReference>
<dbReference type="PROSITE" id="PS51257">
    <property type="entry name" value="PROKAR_LIPOPROTEIN"/>
    <property type="match status" value="1"/>
</dbReference>
<gene>
    <name evidence="4" type="primary">lactbl1a</name>
</gene>
<keyword evidence="3" id="KW-1185">Reference proteome</keyword>
<dbReference type="GeneID" id="115808663"/>
<dbReference type="PANTHER" id="PTHR22935">
    <property type="entry name" value="PENICILLIN-BINDING PROTEIN"/>
    <property type="match status" value="1"/>
</dbReference>
<organism evidence="3 4">
    <name type="scientific">Chanos chanos</name>
    <name type="common">Milkfish</name>
    <name type="synonym">Mugil chanos</name>
    <dbReference type="NCBI Taxonomy" id="29144"/>
    <lineage>
        <taxon>Eukaryota</taxon>
        <taxon>Metazoa</taxon>
        <taxon>Chordata</taxon>
        <taxon>Craniata</taxon>
        <taxon>Vertebrata</taxon>
        <taxon>Euteleostomi</taxon>
        <taxon>Actinopterygii</taxon>
        <taxon>Neopterygii</taxon>
        <taxon>Teleostei</taxon>
        <taxon>Ostariophysi</taxon>
        <taxon>Gonorynchiformes</taxon>
        <taxon>Chanidae</taxon>
        <taxon>Chanos</taxon>
    </lineage>
</organism>
<dbReference type="InterPro" id="IPR051478">
    <property type="entry name" value="Beta-lactamase-like_AB/R"/>
</dbReference>
<accession>A0A6J2V154</accession>
<dbReference type="OrthoDB" id="5946976at2759"/>
<dbReference type="InterPro" id="IPR001466">
    <property type="entry name" value="Beta-lactam-related"/>
</dbReference>
<dbReference type="Proteomes" id="UP000504632">
    <property type="component" value="Chromosome 3"/>
</dbReference>
<comment type="similarity">
    <text evidence="1">Belongs to the beta-lactamase family.</text>
</comment>
<reference evidence="4" key="1">
    <citation type="submission" date="2025-08" db="UniProtKB">
        <authorList>
            <consortium name="RefSeq"/>
        </authorList>
    </citation>
    <scope>IDENTIFICATION</scope>
</reference>
<dbReference type="InParanoid" id="A0A6J2V154"/>